<evidence type="ECO:0000313" key="2">
    <source>
        <dbReference type="EMBL" id="KAJ7661706.1"/>
    </source>
</evidence>
<evidence type="ECO:0000313" key="3">
    <source>
        <dbReference type="Proteomes" id="UP001221757"/>
    </source>
</evidence>
<feature type="domain" description="NmrA-like" evidence="1">
    <location>
        <begin position="6"/>
        <end position="81"/>
    </location>
</feature>
<dbReference type="GO" id="GO:0005737">
    <property type="term" value="C:cytoplasm"/>
    <property type="evidence" value="ECO:0007669"/>
    <property type="project" value="TreeGrafter"/>
</dbReference>
<comment type="caution">
    <text evidence="2">The sequence shown here is derived from an EMBL/GenBank/DDBJ whole genome shotgun (WGS) entry which is preliminary data.</text>
</comment>
<dbReference type="PANTHER" id="PTHR48079">
    <property type="entry name" value="PROTEIN YEEZ"/>
    <property type="match status" value="1"/>
</dbReference>
<accession>A0AAD7G6I9</accession>
<dbReference type="Pfam" id="PF05368">
    <property type="entry name" value="NmrA"/>
    <property type="match status" value="1"/>
</dbReference>
<organism evidence="2 3">
    <name type="scientific">Mycena rosella</name>
    <name type="common">Pink bonnet</name>
    <name type="synonym">Agaricus rosellus</name>
    <dbReference type="NCBI Taxonomy" id="1033263"/>
    <lineage>
        <taxon>Eukaryota</taxon>
        <taxon>Fungi</taxon>
        <taxon>Dikarya</taxon>
        <taxon>Basidiomycota</taxon>
        <taxon>Agaricomycotina</taxon>
        <taxon>Agaricomycetes</taxon>
        <taxon>Agaricomycetidae</taxon>
        <taxon>Agaricales</taxon>
        <taxon>Marasmiineae</taxon>
        <taxon>Mycenaceae</taxon>
        <taxon>Mycena</taxon>
    </lineage>
</organism>
<gene>
    <name evidence="2" type="ORF">B0H17DRAFT_320768</name>
</gene>
<dbReference type="SUPFAM" id="SSF51735">
    <property type="entry name" value="NAD(P)-binding Rossmann-fold domains"/>
    <property type="match status" value="1"/>
</dbReference>
<sequence>MAQIDIFITGATGYIGGTVLSLLLDHKDTDHFNITALMRSAENAEKLKNATGIEVVVGSHSDLDVVETLASKASVIFSMADCDDLELAKAKLRGAKKRYEATGTPTEFIHISGTGCLVDESFGMYGPKEIIDDIDSERIAALPITQPHRHVDLELVEADLQGYVRTYIVVPGAVYGIATGKVANSGAQNTRNKLFGLFCHMSFARKAAFMIGEGKNEWPHIEIGEVSSLIALLYDSIMSSTTTTAHGKDGYYFAENGGYFLFEFSEVLQEVLVEAGLPNVGPTPFSPEEGIKMGPVFLRMIGGNARCKSSRSRSLGWSPVRTDFLVSYREDLRIVASSMP</sequence>
<name>A0AAD7G6I9_MYCRO</name>
<dbReference type="InterPro" id="IPR036291">
    <property type="entry name" value="NAD(P)-bd_dom_sf"/>
</dbReference>
<keyword evidence="3" id="KW-1185">Reference proteome</keyword>
<dbReference type="AlphaFoldDB" id="A0AAD7G6I9"/>
<proteinExistence type="predicted"/>
<dbReference type="EMBL" id="JARKIE010000248">
    <property type="protein sequence ID" value="KAJ7661706.1"/>
    <property type="molecule type" value="Genomic_DNA"/>
</dbReference>
<dbReference type="PANTHER" id="PTHR48079:SF6">
    <property type="entry name" value="NAD(P)-BINDING DOMAIN-CONTAINING PROTEIN-RELATED"/>
    <property type="match status" value="1"/>
</dbReference>
<reference evidence="2" key="1">
    <citation type="submission" date="2023-03" db="EMBL/GenBank/DDBJ databases">
        <title>Massive genome expansion in bonnet fungi (Mycena s.s.) driven by repeated elements and novel gene families across ecological guilds.</title>
        <authorList>
            <consortium name="Lawrence Berkeley National Laboratory"/>
            <person name="Harder C.B."/>
            <person name="Miyauchi S."/>
            <person name="Viragh M."/>
            <person name="Kuo A."/>
            <person name="Thoen E."/>
            <person name="Andreopoulos B."/>
            <person name="Lu D."/>
            <person name="Skrede I."/>
            <person name="Drula E."/>
            <person name="Henrissat B."/>
            <person name="Morin E."/>
            <person name="Kohler A."/>
            <person name="Barry K."/>
            <person name="LaButti K."/>
            <person name="Morin E."/>
            <person name="Salamov A."/>
            <person name="Lipzen A."/>
            <person name="Mereny Z."/>
            <person name="Hegedus B."/>
            <person name="Baldrian P."/>
            <person name="Stursova M."/>
            <person name="Weitz H."/>
            <person name="Taylor A."/>
            <person name="Grigoriev I.V."/>
            <person name="Nagy L.G."/>
            <person name="Martin F."/>
            <person name="Kauserud H."/>
        </authorList>
    </citation>
    <scope>NUCLEOTIDE SEQUENCE</scope>
    <source>
        <strain evidence="2">CBHHK067</strain>
    </source>
</reference>
<evidence type="ECO:0000259" key="1">
    <source>
        <dbReference type="Pfam" id="PF05368"/>
    </source>
</evidence>
<dbReference type="InterPro" id="IPR008030">
    <property type="entry name" value="NmrA-like"/>
</dbReference>
<dbReference type="GO" id="GO:0004029">
    <property type="term" value="F:aldehyde dehydrogenase (NAD+) activity"/>
    <property type="evidence" value="ECO:0007669"/>
    <property type="project" value="TreeGrafter"/>
</dbReference>
<dbReference type="Proteomes" id="UP001221757">
    <property type="component" value="Unassembled WGS sequence"/>
</dbReference>
<protein>
    <recommendedName>
        <fullName evidence="1">NmrA-like domain-containing protein</fullName>
    </recommendedName>
</protein>
<dbReference type="InterPro" id="IPR051783">
    <property type="entry name" value="NAD(P)-dependent_oxidoreduct"/>
</dbReference>
<dbReference type="Gene3D" id="3.40.50.720">
    <property type="entry name" value="NAD(P)-binding Rossmann-like Domain"/>
    <property type="match status" value="1"/>
</dbReference>